<dbReference type="OrthoDB" id="660555at2759"/>
<gene>
    <name evidence="4" type="ORF">DM01DRAFT_308107</name>
</gene>
<dbReference type="InterPro" id="IPR032675">
    <property type="entry name" value="LRR_dom_sf"/>
</dbReference>
<organism evidence="4 5">
    <name type="scientific">Hesseltinella vesiculosa</name>
    <dbReference type="NCBI Taxonomy" id="101127"/>
    <lineage>
        <taxon>Eukaryota</taxon>
        <taxon>Fungi</taxon>
        <taxon>Fungi incertae sedis</taxon>
        <taxon>Mucoromycota</taxon>
        <taxon>Mucoromycotina</taxon>
        <taxon>Mucoromycetes</taxon>
        <taxon>Mucorales</taxon>
        <taxon>Cunninghamellaceae</taxon>
        <taxon>Hesseltinella</taxon>
    </lineage>
</organism>
<evidence type="ECO:0000256" key="3">
    <source>
        <dbReference type="SAM" id="MobiDB-lite"/>
    </source>
</evidence>
<evidence type="ECO:0008006" key="6">
    <source>
        <dbReference type="Google" id="ProtNLM"/>
    </source>
</evidence>
<dbReference type="SMART" id="SM00364">
    <property type="entry name" value="LRR_BAC"/>
    <property type="match status" value="3"/>
</dbReference>
<proteinExistence type="predicted"/>
<dbReference type="EMBL" id="MCGT01000001">
    <property type="protein sequence ID" value="ORX63051.1"/>
    <property type="molecule type" value="Genomic_DNA"/>
</dbReference>
<comment type="caution">
    <text evidence="4">The sequence shown here is derived from an EMBL/GenBank/DDBJ whole genome shotgun (WGS) entry which is preliminary data.</text>
</comment>
<dbReference type="Proteomes" id="UP000242146">
    <property type="component" value="Unassembled WGS sequence"/>
</dbReference>
<keyword evidence="5" id="KW-1185">Reference proteome</keyword>
<dbReference type="PANTHER" id="PTHR24366">
    <property type="entry name" value="IG(IMMUNOGLOBULIN) AND LRR(LEUCINE RICH REPEAT) DOMAINS"/>
    <property type="match status" value="1"/>
</dbReference>
<name>A0A1X2GY90_9FUNG</name>
<dbReference type="InterPro" id="IPR003591">
    <property type="entry name" value="Leu-rich_rpt_typical-subtyp"/>
</dbReference>
<evidence type="ECO:0000313" key="5">
    <source>
        <dbReference type="Proteomes" id="UP000242146"/>
    </source>
</evidence>
<dbReference type="AlphaFoldDB" id="A0A1X2GY90"/>
<sequence>MTGLDDGAGVLPNSIQTLNLSFNEFEQLPLTLVYHPPQALTHLHLSGNPLGGLPMDFLKYGYKQLVSLDLHTCSLTRISPLLFTTIYQCRIPLLRLNLAINNLLHLPSTIGLVSQLQWFNLNDNRLTTLPASMANLDQLVKLGLVQNRLRHLPPFVFQNMKSLEKVDLRRNLLTYLPPSLLAIAPACELDQHLHLIVPTTAFAFQHAQPRRFHIQDQWVRSRHRSPPPPALAGKGGSLRTLLLYENDNMEHQDGIYLAATGEWCPLVSLTQLRTWQPMTAALELSSADWKRSIKRKWISNQHDSDTLHETAARLLSALTPPPIDMLATPNLLQSLHSVLSLKTIALQAHLRQSHYDWVLGSPQTSQKHAALDSNAGFRFCTPSPSPPLPDGATAFARHDNLLAGRLDMDPGLQCQFLSHALPATIPGLLRSHILNEARQCDCCHQWSTWFPFQVAYLARLCNNRMQVPVRFTVCSLDCALESAHRMEVTALRWHRQGTASAAAAPNTTRRGHSDNDLPLSALQQQSLERYFTPLGRGHSPPTPPSSSPPLATSSTSLAMPVPMNASSLASSPPARPAAGSPLSLVTAFSSSPPPASAPSSSPTSTTATNNTTHQDDLGPVSPTLTRVLHRMEQMASSLIQRVSPSSTSPVDPSTSLRHGSLPNTSTGTTRQSPTQPPTSLTFDRTFVAPSPSTASTTPSPPPISRIEFPTVSQLMAPRASLTSFNHLPQDAIRLERF</sequence>
<feature type="compositionally biased region" description="Low complexity" evidence="3">
    <location>
        <begin position="642"/>
        <end position="655"/>
    </location>
</feature>
<feature type="region of interest" description="Disordered" evidence="3">
    <location>
        <begin position="496"/>
        <end position="517"/>
    </location>
</feature>
<keyword evidence="1" id="KW-0433">Leucine-rich repeat</keyword>
<dbReference type="SUPFAM" id="SSF52058">
    <property type="entry name" value="L domain-like"/>
    <property type="match status" value="1"/>
</dbReference>
<dbReference type="SMART" id="SM00369">
    <property type="entry name" value="LRR_TYP"/>
    <property type="match status" value="5"/>
</dbReference>
<dbReference type="Gene3D" id="3.80.10.10">
    <property type="entry name" value="Ribonuclease Inhibitor"/>
    <property type="match status" value="1"/>
</dbReference>
<feature type="compositionally biased region" description="Low complexity" evidence="3">
    <location>
        <begin position="597"/>
        <end position="612"/>
    </location>
</feature>
<feature type="region of interest" description="Disordered" evidence="3">
    <location>
        <begin position="638"/>
        <end position="684"/>
    </location>
</feature>
<feature type="region of interest" description="Disordered" evidence="3">
    <location>
        <begin position="532"/>
        <end position="621"/>
    </location>
</feature>
<dbReference type="Pfam" id="PF13855">
    <property type="entry name" value="LRR_8"/>
    <property type="match status" value="1"/>
</dbReference>
<protein>
    <recommendedName>
        <fullName evidence="6">L domain-like protein</fullName>
    </recommendedName>
</protein>
<reference evidence="4 5" key="1">
    <citation type="submission" date="2016-07" db="EMBL/GenBank/DDBJ databases">
        <title>Pervasive Adenine N6-methylation of Active Genes in Fungi.</title>
        <authorList>
            <consortium name="DOE Joint Genome Institute"/>
            <person name="Mondo S.J."/>
            <person name="Dannebaum R.O."/>
            <person name="Kuo R.C."/>
            <person name="Labutti K."/>
            <person name="Haridas S."/>
            <person name="Kuo A."/>
            <person name="Salamov A."/>
            <person name="Ahrendt S.R."/>
            <person name="Lipzen A."/>
            <person name="Sullivan W."/>
            <person name="Andreopoulos W.B."/>
            <person name="Clum A."/>
            <person name="Lindquist E."/>
            <person name="Daum C."/>
            <person name="Ramamoorthy G.K."/>
            <person name="Gryganskyi A."/>
            <person name="Culley D."/>
            <person name="Magnuson J.K."/>
            <person name="James T.Y."/>
            <person name="O'Malley M.A."/>
            <person name="Stajich J.E."/>
            <person name="Spatafora J.W."/>
            <person name="Visel A."/>
            <person name="Grigoriev I.V."/>
        </authorList>
    </citation>
    <scope>NUCLEOTIDE SEQUENCE [LARGE SCALE GENOMIC DNA]</scope>
    <source>
        <strain evidence="4 5">NRRL 3301</strain>
    </source>
</reference>
<accession>A0A1X2GY90</accession>
<dbReference type="InterPro" id="IPR001611">
    <property type="entry name" value="Leu-rich_rpt"/>
</dbReference>
<feature type="compositionally biased region" description="Low complexity" evidence="3">
    <location>
        <begin position="565"/>
        <end position="584"/>
    </location>
</feature>
<feature type="compositionally biased region" description="Low complexity" evidence="3">
    <location>
        <begin position="548"/>
        <end position="558"/>
    </location>
</feature>
<keyword evidence="2" id="KW-0677">Repeat</keyword>
<evidence type="ECO:0000256" key="2">
    <source>
        <dbReference type="ARBA" id="ARBA00022737"/>
    </source>
</evidence>
<evidence type="ECO:0000256" key="1">
    <source>
        <dbReference type="ARBA" id="ARBA00022614"/>
    </source>
</evidence>
<dbReference type="Pfam" id="PF00560">
    <property type="entry name" value="LRR_1"/>
    <property type="match status" value="1"/>
</dbReference>
<evidence type="ECO:0000313" key="4">
    <source>
        <dbReference type="EMBL" id="ORX63051.1"/>
    </source>
</evidence>
<feature type="compositionally biased region" description="Low complexity" evidence="3">
    <location>
        <begin position="664"/>
        <end position="681"/>
    </location>
</feature>
<dbReference type="STRING" id="101127.A0A1X2GY90"/>
<dbReference type="PANTHER" id="PTHR24366:SF96">
    <property type="entry name" value="LEUCINE RICH REPEAT CONTAINING 53"/>
    <property type="match status" value="1"/>
</dbReference>